<feature type="chain" id="PRO_5002951755" evidence="1">
    <location>
        <begin position="17"/>
        <end position="102"/>
    </location>
</feature>
<dbReference type="GeneID" id="9226580"/>
<keyword evidence="3" id="KW-1185">Reference proteome</keyword>
<feature type="signal peptide" evidence="1">
    <location>
        <begin position="1"/>
        <end position="16"/>
    </location>
</feature>
<organism evidence="2 3">
    <name type="scientific">Arthroderma otae (strain ATCC MYA-4605 / CBS 113480)</name>
    <name type="common">Microsporum canis</name>
    <dbReference type="NCBI Taxonomy" id="554155"/>
    <lineage>
        <taxon>Eukaryota</taxon>
        <taxon>Fungi</taxon>
        <taxon>Dikarya</taxon>
        <taxon>Ascomycota</taxon>
        <taxon>Pezizomycotina</taxon>
        <taxon>Eurotiomycetes</taxon>
        <taxon>Eurotiomycetidae</taxon>
        <taxon>Onygenales</taxon>
        <taxon>Arthrodermataceae</taxon>
        <taxon>Microsporum</taxon>
    </lineage>
</organism>
<dbReference type="VEuPathDB" id="FungiDB:MCYG_08740"/>
<dbReference type="eggNOG" id="ENOG502RQXU">
    <property type="taxonomic scope" value="Eukaryota"/>
</dbReference>
<evidence type="ECO:0000256" key="1">
    <source>
        <dbReference type="SAM" id="SignalP"/>
    </source>
</evidence>
<dbReference type="OMA" id="GESACCK"/>
<reference evidence="3" key="1">
    <citation type="journal article" date="2012" name="MBio">
        <title>Comparative genome analysis of Trichophyton rubrum and related dermatophytes reveals candidate genes involved in infection.</title>
        <authorList>
            <person name="Martinez D.A."/>
            <person name="Oliver B.G."/>
            <person name="Graeser Y."/>
            <person name="Goldberg J.M."/>
            <person name="Li W."/>
            <person name="Martinez-Rossi N.M."/>
            <person name="Monod M."/>
            <person name="Shelest E."/>
            <person name="Barton R.C."/>
            <person name="Birch E."/>
            <person name="Brakhage A.A."/>
            <person name="Chen Z."/>
            <person name="Gurr S.J."/>
            <person name="Heiman D."/>
            <person name="Heitman J."/>
            <person name="Kosti I."/>
            <person name="Rossi A."/>
            <person name="Saif S."/>
            <person name="Samalova M."/>
            <person name="Saunders C.W."/>
            <person name="Shea T."/>
            <person name="Summerbell R.C."/>
            <person name="Xu J."/>
            <person name="Young S."/>
            <person name="Zeng Q."/>
            <person name="Birren B.W."/>
            <person name="Cuomo C.A."/>
            <person name="White T.C."/>
        </authorList>
    </citation>
    <scope>NUCLEOTIDE SEQUENCE [LARGE SCALE GENOMIC DNA]</scope>
    <source>
        <strain evidence="3">ATCC MYA-4605 / CBS 113480</strain>
    </source>
</reference>
<name>C5G1B8_ARTOC</name>
<dbReference type="OrthoDB" id="4130448at2759"/>
<evidence type="ECO:0000313" key="2">
    <source>
        <dbReference type="EMBL" id="EEQ28581.1"/>
    </source>
</evidence>
<dbReference type="RefSeq" id="XP_002842600.1">
    <property type="nucleotide sequence ID" value="XM_002842554.1"/>
</dbReference>
<dbReference type="AlphaFoldDB" id="C5G1B8"/>
<dbReference type="Proteomes" id="UP000002035">
    <property type="component" value="Unassembled WGS sequence"/>
</dbReference>
<proteinExistence type="predicted"/>
<accession>C5G1B8</accession>
<evidence type="ECO:0000313" key="3">
    <source>
        <dbReference type="Proteomes" id="UP000002035"/>
    </source>
</evidence>
<sequence>MKISAILLFFPLLVLANPAPFSPAPQGLMGMIEARGESACCKSSGQRWLCNDGTKGTPCCGYGSKMQHVLLCLQGWVPRSLRYGFCLSQTQTLGIGGIEVMG</sequence>
<dbReference type="HOGENOM" id="CLU_2276838_0_0_1"/>
<dbReference type="EMBL" id="DS995710">
    <property type="protein sequence ID" value="EEQ28581.1"/>
    <property type="molecule type" value="Genomic_DNA"/>
</dbReference>
<keyword evidence="1" id="KW-0732">Signal</keyword>
<gene>
    <name evidence="2" type="ORF">MCYG_08740</name>
</gene>
<protein>
    <submittedName>
        <fullName evidence="2">Uncharacterized protein</fullName>
    </submittedName>
</protein>